<reference evidence="2" key="1">
    <citation type="submission" date="2023-03" db="EMBL/GenBank/DDBJ databases">
        <title>Massive genome expansion in bonnet fungi (Mycena s.s.) driven by repeated elements and novel gene families across ecological guilds.</title>
        <authorList>
            <consortium name="Lawrence Berkeley National Laboratory"/>
            <person name="Harder C.B."/>
            <person name="Miyauchi S."/>
            <person name="Viragh M."/>
            <person name="Kuo A."/>
            <person name="Thoen E."/>
            <person name="Andreopoulos B."/>
            <person name="Lu D."/>
            <person name="Skrede I."/>
            <person name="Drula E."/>
            <person name="Henrissat B."/>
            <person name="Morin E."/>
            <person name="Kohler A."/>
            <person name="Barry K."/>
            <person name="LaButti K."/>
            <person name="Morin E."/>
            <person name="Salamov A."/>
            <person name="Lipzen A."/>
            <person name="Mereny Z."/>
            <person name="Hegedus B."/>
            <person name="Baldrian P."/>
            <person name="Stursova M."/>
            <person name="Weitz H."/>
            <person name="Taylor A."/>
            <person name="Grigoriev I.V."/>
            <person name="Nagy L.G."/>
            <person name="Martin F."/>
            <person name="Kauserud H."/>
        </authorList>
    </citation>
    <scope>NUCLEOTIDE SEQUENCE</scope>
    <source>
        <strain evidence="2">CBHHK002</strain>
    </source>
</reference>
<keyword evidence="3" id="KW-1185">Reference proteome</keyword>
<organism evidence="2 3">
    <name type="scientific">Mycena albidolilacea</name>
    <dbReference type="NCBI Taxonomy" id="1033008"/>
    <lineage>
        <taxon>Eukaryota</taxon>
        <taxon>Fungi</taxon>
        <taxon>Dikarya</taxon>
        <taxon>Basidiomycota</taxon>
        <taxon>Agaricomycotina</taxon>
        <taxon>Agaricomycetes</taxon>
        <taxon>Agaricomycetidae</taxon>
        <taxon>Agaricales</taxon>
        <taxon>Marasmiineae</taxon>
        <taxon>Mycenaceae</taxon>
        <taxon>Mycena</taxon>
    </lineage>
</organism>
<evidence type="ECO:0000313" key="1">
    <source>
        <dbReference type="EMBL" id="KAJ7303760.1"/>
    </source>
</evidence>
<gene>
    <name evidence="1" type="ORF">DFH08DRAFT_648249</name>
    <name evidence="2" type="ORF">DFH08DRAFT_657542</name>
</gene>
<evidence type="ECO:0000313" key="2">
    <source>
        <dbReference type="EMBL" id="KAJ7313000.1"/>
    </source>
</evidence>
<dbReference type="EMBL" id="JARIHO010000102">
    <property type="protein sequence ID" value="KAJ7303760.1"/>
    <property type="molecule type" value="Genomic_DNA"/>
</dbReference>
<accession>A0AAD6Z9L1</accession>
<dbReference type="Proteomes" id="UP001218218">
    <property type="component" value="Unassembled WGS sequence"/>
</dbReference>
<dbReference type="EMBL" id="JARIHO010000069">
    <property type="protein sequence ID" value="KAJ7313000.1"/>
    <property type="molecule type" value="Genomic_DNA"/>
</dbReference>
<comment type="caution">
    <text evidence="2">The sequence shown here is derived from an EMBL/GenBank/DDBJ whole genome shotgun (WGS) entry which is preliminary data.</text>
</comment>
<dbReference type="AlphaFoldDB" id="A0AAD6Z9L1"/>
<sequence length="106" mass="11047">SPLTIPGIITVGPFIQVTAGIGYEVNAQGKFLARNNIGWSDMTAKIDMVNGDNSFIGEWTPTKPVPVVSLEFQGSASIGPFVAAGLKFGVDILNGKLTIAAGLEVK</sequence>
<evidence type="ECO:0000313" key="3">
    <source>
        <dbReference type="Proteomes" id="UP001218218"/>
    </source>
</evidence>
<name>A0AAD6Z9L1_9AGAR</name>
<proteinExistence type="predicted"/>
<feature type="non-terminal residue" evidence="2">
    <location>
        <position position="1"/>
    </location>
</feature>
<feature type="non-terminal residue" evidence="2">
    <location>
        <position position="106"/>
    </location>
</feature>
<protein>
    <submittedName>
        <fullName evidence="2">Uncharacterized protein</fullName>
    </submittedName>
</protein>